<proteinExistence type="predicted"/>
<dbReference type="AlphaFoldDB" id="A0A3N7GZM0"/>
<sequence length="45" mass="4950">MKLLDESRTTQPTPPPFPVSLCQAASTYCILTPQTQELANEQVSN</sequence>
<accession>A0A3N7GZM0</accession>
<evidence type="ECO:0000313" key="2">
    <source>
        <dbReference type="Proteomes" id="UP000006729"/>
    </source>
</evidence>
<name>A0A3N7GZM0_POPTR</name>
<keyword evidence="2" id="KW-1185">Reference proteome</keyword>
<dbReference type="InParanoid" id="A0A3N7GZM0"/>
<protein>
    <submittedName>
        <fullName evidence="1">Uncharacterized protein</fullName>
    </submittedName>
</protein>
<dbReference type="Proteomes" id="UP000006729">
    <property type="component" value="Chromosome 15"/>
</dbReference>
<reference evidence="1 2" key="1">
    <citation type="journal article" date="2006" name="Science">
        <title>The genome of black cottonwood, Populus trichocarpa (Torr. &amp; Gray).</title>
        <authorList>
            <person name="Tuskan G.A."/>
            <person name="Difazio S."/>
            <person name="Jansson S."/>
            <person name="Bohlmann J."/>
            <person name="Grigoriev I."/>
            <person name="Hellsten U."/>
            <person name="Putnam N."/>
            <person name="Ralph S."/>
            <person name="Rombauts S."/>
            <person name="Salamov A."/>
            <person name="Schein J."/>
            <person name="Sterck L."/>
            <person name="Aerts A."/>
            <person name="Bhalerao R.R."/>
            <person name="Bhalerao R.P."/>
            <person name="Blaudez D."/>
            <person name="Boerjan W."/>
            <person name="Brun A."/>
            <person name="Brunner A."/>
            <person name="Busov V."/>
            <person name="Campbell M."/>
            <person name="Carlson J."/>
            <person name="Chalot M."/>
            <person name="Chapman J."/>
            <person name="Chen G.L."/>
            <person name="Cooper D."/>
            <person name="Coutinho P.M."/>
            <person name="Couturier J."/>
            <person name="Covert S."/>
            <person name="Cronk Q."/>
            <person name="Cunningham R."/>
            <person name="Davis J."/>
            <person name="Degroeve S."/>
            <person name="Dejardin A."/>
            <person name="Depamphilis C."/>
            <person name="Detter J."/>
            <person name="Dirks B."/>
            <person name="Dubchak I."/>
            <person name="Duplessis S."/>
            <person name="Ehlting J."/>
            <person name="Ellis B."/>
            <person name="Gendler K."/>
            <person name="Goodstein D."/>
            <person name="Gribskov M."/>
            <person name="Grimwood J."/>
            <person name="Groover A."/>
            <person name="Gunter L."/>
            <person name="Hamberger B."/>
            <person name="Heinze B."/>
            <person name="Helariutta Y."/>
            <person name="Henrissat B."/>
            <person name="Holligan D."/>
            <person name="Holt R."/>
            <person name="Huang W."/>
            <person name="Islam-Faridi N."/>
            <person name="Jones S."/>
            <person name="Jones-Rhoades M."/>
            <person name="Jorgensen R."/>
            <person name="Joshi C."/>
            <person name="Kangasjarvi J."/>
            <person name="Karlsson J."/>
            <person name="Kelleher C."/>
            <person name="Kirkpatrick R."/>
            <person name="Kirst M."/>
            <person name="Kohler A."/>
            <person name="Kalluri U."/>
            <person name="Larimer F."/>
            <person name="Leebens-Mack J."/>
            <person name="Leple J.C."/>
            <person name="Locascio P."/>
            <person name="Lou Y."/>
            <person name="Lucas S."/>
            <person name="Martin F."/>
            <person name="Montanini B."/>
            <person name="Napoli C."/>
            <person name="Nelson D.R."/>
            <person name="Nelson C."/>
            <person name="Nieminen K."/>
            <person name="Nilsson O."/>
            <person name="Pereda V."/>
            <person name="Peter G."/>
            <person name="Philippe R."/>
            <person name="Pilate G."/>
            <person name="Poliakov A."/>
            <person name="Razumovskaya J."/>
            <person name="Richardson P."/>
            <person name="Rinaldi C."/>
            <person name="Ritland K."/>
            <person name="Rouze P."/>
            <person name="Ryaboy D."/>
            <person name="Schmutz J."/>
            <person name="Schrader J."/>
            <person name="Segerman B."/>
            <person name="Shin H."/>
            <person name="Siddiqui A."/>
            <person name="Sterky F."/>
            <person name="Terry A."/>
            <person name="Tsai C.J."/>
            <person name="Uberbacher E."/>
            <person name="Unneberg P."/>
            <person name="Vahala J."/>
            <person name="Wall K."/>
            <person name="Wessler S."/>
            <person name="Yang G."/>
            <person name="Yin T."/>
            <person name="Douglas C."/>
            <person name="Marra M."/>
            <person name="Sandberg G."/>
            <person name="Van de Peer Y."/>
            <person name="Rokhsar D."/>
        </authorList>
    </citation>
    <scope>NUCLEOTIDE SEQUENCE [LARGE SCALE GENOMIC DNA]</scope>
    <source>
        <strain evidence="2">cv. Nisqually</strain>
    </source>
</reference>
<evidence type="ECO:0000313" key="1">
    <source>
        <dbReference type="EMBL" id="RQP00732.1"/>
    </source>
</evidence>
<dbReference type="EMBL" id="CM009304">
    <property type="protein sequence ID" value="RQP00732.1"/>
    <property type="molecule type" value="Genomic_DNA"/>
</dbReference>
<organism evidence="1 2">
    <name type="scientific">Populus trichocarpa</name>
    <name type="common">Western balsam poplar</name>
    <name type="synonym">Populus balsamifera subsp. trichocarpa</name>
    <dbReference type="NCBI Taxonomy" id="3694"/>
    <lineage>
        <taxon>Eukaryota</taxon>
        <taxon>Viridiplantae</taxon>
        <taxon>Streptophyta</taxon>
        <taxon>Embryophyta</taxon>
        <taxon>Tracheophyta</taxon>
        <taxon>Spermatophyta</taxon>
        <taxon>Magnoliopsida</taxon>
        <taxon>eudicotyledons</taxon>
        <taxon>Gunneridae</taxon>
        <taxon>Pentapetalae</taxon>
        <taxon>rosids</taxon>
        <taxon>fabids</taxon>
        <taxon>Malpighiales</taxon>
        <taxon>Salicaceae</taxon>
        <taxon>Saliceae</taxon>
        <taxon>Populus</taxon>
    </lineage>
</organism>
<gene>
    <name evidence="1" type="ORF">POPTR_015G077266</name>
</gene>